<dbReference type="Proteomes" id="UP000008370">
    <property type="component" value="Unassembled WGS sequence"/>
</dbReference>
<dbReference type="KEGG" id="pco:PHACADRAFT_186898"/>
<dbReference type="Gene3D" id="3.30.559.30">
    <property type="entry name" value="Nonribosomal peptide synthetase, condensation domain"/>
    <property type="match status" value="1"/>
</dbReference>
<gene>
    <name evidence="1" type="ORF">PHACADRAFT_186898</name>
</gene>
<dbReference type="AlphaFoldDB" id="K5W1U9"/>
<proteinExistence type="predicted"/>
<dbReference type="PANTHER" id="PTHR42034">
    <property type="entry name" value="CHROMOSOME 7, WHOLE GENOME SHOTGUN SEQUENCE-RELATED"/>
    <property type="match status" value="1"/>
</dbReference>
<organism evidence="1 2">
    <name type="scientific">Phanerochaete carnosa (strain HHB-10118-sp)</name>
    <name type="common">White-rot fungus</name>
    <name type="synonym">Peniophora carnosa</name>
    <dbReference type="NCBI Taxonomy" id="650164"/>
    <lineage>
        <taxon>Eukaryota</taxon>
        <taxon>Fungi</taxon>
        <taxon>Dikarya</taxon>
        <taxon>Basidiomycota</taxon>
        <taxon>Agaricomycotina</taxon>
        <taxon>Agaricomycetes</taxon>
        <taxon>Polyporales</taxon>
        <taxon>Phanerochaetaceae</taxon>
        <taxon>Phanerochaete</taxon>
    </lineage>
</organism>
<reference evidence="1 2" key="1">
    <citation type="journal article" date="2012" name="BMC Genomics">
        <title>Comparative genomics of the white-rot fungi, Phanerochaete carnosa and P. chrysosporium, to elucidate the genetic basis of the distinct wood types they colonize.</title>
        <authorList>
            <person name="Suzuki H."/>
            <person name="MacDonald J."/>
            <person name="Syed K."/>
            <person name="Salamov A."/>
            <person name="Hori C."/>
            <person name="Aerts A."/>
            <person name="Henrissat B."/>
            <person name="Wiebenga A."/>
            <person name="vanKuyk P.A."/>
            <person name="Barry K."/>
            <person name="Lindquist E."/>
            <person name="LaButti K."/>
            <person name="Lapidus A."/>
            <person name="Lucas S."/>
            <person name="Coutinho P."/>
            <person name="Gong Y."/>
            <person name="Samejima M."/>
            <person name="Mahadevan R."/>
            <person name="Abou-Zaid M."/>
            <person name="de Vries R.P."/>
            <person name="Igarashi K."/>
            <person name="Yadav J.S."/>
            <person name="Grigoriev I.V."/>
            <person name="Master E.R."/>
        </authorList>
    </citation>
    <scope>NUCLEOTIDE SEQUENCE [LARGE SCALE GENOMIC DNA]</scope>
    <source>
        <strain evidence="1 2">HHB-10118-sp</strain>
    </source>
</reference>
<dbReference type="InParanoid" id="K5W1U9"/>
<dbReference type="EMBL" id="JH930475">
    <property type="protein sequence ID" value="EKM52849.1"/>
    <property type="molecule type" value="Genomic_DNA"/>
</dbReference>
<sequence length="476" mass="52847">MLTPTPRVPAGWTATNEALYVRPMVGSESDMAWVARALDGEWDCCLGFTLATNIADLPGAVTEALVRLRFFTPLIAADVQPRPEFPDKLFWVYKPMKSKEDALAWAKATLTVHETTATDQQIINTITGTRLPYHVLEHDQIFGCHLVLRPSGENALFMHGTHALLDARPCLNAFRRLFQAIVHRDEEPSLDELTYGAEVSSLPVDIVQHVGPDLLEAAKTSGFQLSEQLDKSRGSIGVAPQREKATVHARCERVGAGIDAETTACLLAALKKEGFTATLLCDAAIALATIKYNAHLGVDLQYIHEITVISLQRYFPVDYPTEQHFASSLICVPLAVSTCSINRERPLRDQLIETMSILRKEYDAYLEQPTLPFINIVAGIMPYPGKVDSHRPVFTNIGAVDSFVPPMWGGKGGEPHLELREMKLGLRITASPSPVLHAWTFRNVFQWQIQSMDIYDAEFLQAFLDEVIATMLAILE</sequence>
<name>K5W1U9_PHACS</name>
<dbReference type="Gene3D" id="3.30.559.10">
    <property type="entry name" value="Chloramphenicol acetyltransferase-like domain"/>
    <property type="match status" value="1"/>
</dbReference>
<dbReference type="InterPro" id="IPR023213">
    <property type="entry name" value="CAT-like_dom_sf"/>
</dbReference>
<dbReference type="RefSeq" id="XP_007399178.1">
    <property type="nucleotide sequence ID" value="XM_007399116.1"/>
</dbReference>
<dbReference type="GeneID" id="18910386"/>
<evidence type="ECO:0008006" key="3">
    <source>
        <dbReference type="Google" id="ProtNLM"/>
    </source>
</evidence>
<dbReference type="OrthoDB" id="2548233at2759"/>
<protein>
    <recommendedName>
        <fullName evidence="3">Condensation domain-containing protein</fullName>
    </recommendedName>
</protein>
<dbReference type="PANTHER" id="PTHR42034:SF1">
    <property type="entry name" value="CONDENSATION DOMAIN-CONTAINING PROTEIN"/>
    <property type="match status" value="1"/>
</dbReference>
<evidence type="ECO:0000313" key="1">
    <source>
        <dbReference type="EMBL" id="EKM52849.1"/>
    </source>
</evidence>
<dbReference type="HOGENOM" id="CLU_043680_0_0_1"/>
<evidence type="ECO:0000313" key="2">
    <source>
        <dbReference type="Proteomes" id="UP000008370"/>
    </source>
</evidence>
<keyword evidence="2" id="KW-1185">Reference proteome</keyword>
<accession>K5W1U9</accession>